<proteinExistence type="predicted"/>
<sequence>MRRSVPPDGGPPDSDRDPAVLRPAVQALLRARGAAGTEHPGGTLLDHLNRVARLLAEWGADPDLQAAGLCHAVYGTDGYDHALMGTDERALLAGLIGERAEALVHLYASCDRAAVHPRLGSGRPVVFRDRFTGREHTPPPSDVRAFVEITAANELDVLAHDPDLAERHGPALHGLFTRSRDLLSAPARDACERQLGRYAPEPGPRIRITGLDHLVLTVADVERTVDFYARVLGMRPVTFGEGRRALAFGASRINLHRAGDEVLPHAAHPVPGSADLCLVTDVPQEQVLARLAACGVPVLEGPVPRTGARGALTSTYLRDPDGNLVEISTYDPRPAAGPEHRPGPDPH</sequence>
<gene>
    <name evidence="3" type="ORF">Kpho02_61510</name>
</gene>
<dbReference type="InterPro" id="IPR004360">
    <property type="entry name" value="Glyas_Fos-R_dOase_dom"/>
</dbReference>
<dbReference type="Pfam" id="PF20680">
    <property type="entry name" value="DUF6817"/>
    <property type="match status" value="1"/>
</dbReference>
<dbReference type="CDD" id="cd07253">
    <property type="entry name" value="GLOD5"/>
    <property type="match status" value="1"/>
</dbReference>
<feature type="domain" description="VOC" evidence="2">
    <location>
        <begin position="210"/>
        <end position="330"/>
    </location>
</feature>
<organism evidence="3 4">
    <name type="scientific">Kitasatospora phosalacinea</name>
    <dbReference type="NCBI Taxonomy" id="2065"/>
    <lineage>
        <taxon>Bacteria</taxon>
        <taxon>Bacillati</taxon>
        <taxon>Actinomycetota</taxon>
        <taxon>Actinomycetes</taxon>
        <taxon>Kitasatosporales</taxon>
        <taxon>Streptomycetaceae</taxon>
        <taxon>Kitasatospora</taxon>
    </lineage>
</organism>
<feature type="compositionally biased region" description="Basic and acidic residues" evidence="1">
    <location>
        <begin position="338"/>
        <end position="347"/>
    </location>
</feature>
<dbReference type="RefSeq" id="WP_352230328.1">
    <property type="nucleotide sequence ID" value="NZ_BSSA01000029.1"/>
</dbReference>
<dbReference type="InterPro" id="IPR037523">
    <property type="entry name" value="VOC_core"/>
</dbReference>
<evidence type="ECO:0000313" key="4">
    <source>
        <dbReference type="Proteomes" id="UP001165041"/>
    </source>
</evidence>
<dbReference type="EMBL" id="BSSA01000029">
    <property type="protein sequence ID" value="GLW73853.1"/>
    <property type="molecule type" value="Genomic_DNA"/>
</dbReference>
<evidence type="ECO:0000259" key="2">
    <source>
        <dbReference type="PROSITE" id="PS51819"/>
    </source>
</evidence>
<reference evidence="3" key="1">
    <citation type="submission" date="2023-02" db="EMBL/GenBank/DDBJ databases">
        <title>Kitasatospora phosalacinea NBRC 14627.</title>
        <authorList>
            <person name="Ichikawa N."/>
            <person name="Sato H."/>
            <person name="Tonouchi N."/>
        </authorList>
    </citation>
    <scope>NUCLEOTIDE SEQUENCE</scope>
    <source>
        <strain evidence="3">NBRC 14627</strain>
    </source>
</reference>
<dbReference type="Proteomes" id="UP001165041">
    <property type="component" value="Unassembled WGS sequence"/>
</dbReference>
<dbReference type="InterPro" id="IPR049202">
    <property type="entry name" value="DUF6817"/>
</dbReference>
<evidence type="ECO:0000313" key="3">
    <source>
        <dbReference type="EMBL" id="GLW73853.1"/>
    </source>
</evidence>
<dbReference type="Pfam" id="PF00903">
    <property type="entry name" value="Glyoxalase"/>
    <property type="match status" value="1"/>
</dbReference>
<comment type="caution">
    <text evidence="3">The sequence shown here is derived from an EMBL/GenBank/DDBJ whole genome shotgun (WGS) entry which is preliminary data.</text>
</comment>
<dbReference type="InterPro" id="IPR029068">
    <property type="entry name" value="Glyas_Bleomycin-R_OHBP_Dase"/>
</dbReference>
<dbReference type="InterPro" id="IPR050383">
    <property type="entry name" value="GlyoxalaseI/FosfomycinResist"/>
</dbReference>
<dbReference type="SUPFAM" id="SSF54593">
    <property type="entry name" value="Glyoxalase/Bleomycin resistance protein/Dihydroxybiphenyl dioxygenase"/>
    <property type="match status" value="1"/>
</dbReference>
<dbReference type="Gene3D" id="3.10.180.10">
    <property type="entry name" value="2,3-Dihydroxybiphenyl 1,2-Dioxygenase, domain 1"/>
    <property type="match status" value="1"/>
</dbReference>
<accession>A0A9W6QFD9</accession>
<dbReference type="PANTHER" id="PTHR21366:SF14">
    <property type="entry name" value="GLYOXALASE DOMAIN-CONTAINING PROTEIN 5"/>
    <property type="match status" value="1"/>
</dbReference>
<evidence type="ECO:0000256" key="1">
    <source>
        <dbReference type="SAM" id="MobiDB-lite"/>
    </source>
</evidence>
<dbReference type="AlphaFoldDB" id="A0A9W6QFD9"/>
<feature type="region of interest" description="Disordered" evidence="1">
    <location>
        <begin position="323"/>
        <end position="347"/>
    </location>
</feature>
<dbReference type="PROSITE" id="PS51819">
    <property type="entry name" value="VOC"/>
    <property type="match status" value="1"/>
</dbReference>
<dbReference type="PANTHER" id="PTHR21366">
    <property type="entry name" value="GLYOXALASE FAMILY PROTEIN"/>
    <property type="match status" value="1"/>
</dbReference>
<protein>
    <recommendedName>
        <fullName evidence="2">VOC domain-containing protein</fullName>
    </recommendedName>
</protein>
<name>A0A9W6QFD9_9ACTN</name>